<proteinExistence type="predicted"/>
<evidence type="ECO:0000313" key="2">
    <source>
        <dbReference type="Proteomes" id="UP001431783"/>
    </source>
</evidence>
<evidence type="ECO:0008006" key="3">
    <source>
        <dbReference type="Google" id="ProtNLM"/>
    </source>
</evidence>
<dbReference type="AlphaFoldDB" id="A0AAW1VA81"/>
<accession>A0AAW1VA81</accession>
<name>A0AAW1VA81_9CUCU</name>
<organism evidence="1 2">
    <name type="scientific">Henosepilachna vigintioctopunctata</name>
    <dbReference type="NCBI Taxonomy" id="420089"/>
    <lineage>
        <taxon>Eukaryota</taxon>
        <taxon>Metazoa</taxon>
        <taxon>Ecdysozoa</taxon>
        <taxon>Arthropoda</taxon>
        <taxon>Hexapoda</taxon>
        <taxon>Insecta</taxon>
        <taxon>Pterygota</taxon>
        <taxon>Neoptera</taxon>
        <taxon>Endopterygota</taxon>
        <taxon>Coleoptera</taxon>
        <taxon>Polyphaga</taxon>
        <taxon>Cucujiformia</taxon>
        <taxon>Coccinelloidea</taxon>
        <taxon>Coccinellidae</taxon>
        <taxon>Epilachninae</taxon>
        <taxon>Epilachnini</taxon>
        <taxon>Henosepilachna</taxon>
    </lineage>
</organism>
<keyword evidence="2" id="KW-1185">Reference proteome</keyword>
<dbReference type="Proteomes" id="UP001431783">
    <property type="component" value="Unassembled WGS sequence"/>
</dbReference>
<comment type="caution">
    <text evidence="1">The sequence shown here is derived from an EMBL/GenBank/DDBJ whole genome shotgun (WGS) entry which is preliminary data.</text>
</comment>
<sequence length="97" mass="10833">MSRQHAMHWNSLQVLVQSGPAVFTTAECGGIVVSQYDGAVCLLGDSGYGLSPWLITPFKPARTHQEREFNLIHARESVNRKVFWPVKKEIPNPGKLC</sequence>
<dbReference type="EMBL" id="JARQZJ010000133">
    <property type="protein sequence ID" value="KAK9892279.1"/>
    <property type="molecule type" value="Genomic_DNA"/>
</dbReference>
<protein>
    <recommendedName>
        <fullName evidence="3">DDE Tnp4 domain-containing protein</fullName>
    </recommendedName>
</protein>
<reference evidence="1 2" key="1">
    <citation type="submission" date="2023-03" db="EMBL/GenBank/DDBJ databases">
        <title>Genome insight into feeding habits of ladybird beetles.</title>
        <authorList>
            <person name="Li H.-S."/>
            <person name="Huang Y.-H."/>
            <person name="Pang H."/>
        </authorList>
    </citation>
    <scope>NUCLEOTIDE SEQUENCE [LARGE SCALE GENOMIC DNA]</scope>
    <source>
        <strain evidence="1">SYSU_2023b</strain>
        <tissue evidence="1">Whole body</tissue>
    </source>
</reference>
<evidence type="ECO:0000313" key="1">
    <source>
        <dbReference type="EMBL" id="KAK9892279.1"/>
    </source>
</evidence>
<gene>
    <name evidence="1" type="ORF">WA026_019086</name>
</gene>